<dbReference type="EMBL" id="GU071094">
    <property type="protein sequence ID" value="ADO97132.1"/>
    <property type="molecule type" value="Genomic_DNA"/>
</dbReference>
<accession>E3SIM5</accession>
<dbReference type="GeneID" id="10327409"/>
<keyword evidence="2" id="KW-1185">Reference proteome</keyword>
<organism evidence="1 2">
    <name type="scientific">Synechococcus phage S-SM1</name>
    <dbReference type="NCBI Taxonomy" id="444859"/>
    <lineage>
        <taxon>Viruses</taxon>
        <taxon>Duplodnaviria</taxon>
        <taxon>Heunggongvirae</taxon>
        <taxon>Uroviricota</taxon>
        <taxon>Caudoviricetes</taxon>
        <taxon>Pantevenvirales</taxon>
        <taxon>Kyanoviridae</taxon>
        <taxon>Thetisvirus</taxon>
        <taxon>Thetisvirus ssm1</taxon>
    </lineage>
</organism>
<dbReference type="RefSeq" id="YP_004323109.1">
    <property type="nucleotide sequence ID" value="NC_015282.1"/>
</dbReference>
<protein>
    <submittedName>
        <fullName evidence="1">Uncharacterized protein</fullName>
    </submittedName>
</protein>
<evidence type="ECO:0000313" key="2">
    <source>
        <dbReference type="Proteomes" id="UP000006523"/>
    </source>
</evidence>
<gene>
    <name evidence="1" type="ORF">SSM1_219</name>
</gene>
<proteinExistence type="predicted"/>
<sequence>MSRDPNNTSRWVATRRNEDKDIEYLVSHTTWSPDKRFAKIFDAQAGARKYLKEAGLKGTVRKFVV</sequence>
<evidence type="ECO:0000313" key="1">
    <source>
        <dbReference type="EMBL" id="ADO97132.1"/>
    </source>
</evidence>
<dbReference type="KEGG" id="vg:10327409"/>
<dbReference type="Proteomes" id="UP000006523">
    <property type="component" value="Segment"/>
</dbReference>
<dbReference type="OrthoDB" id="25452at10239"/>
<reference evidence="1 2" key="1">
    <citation type="journal article" date="2010" name="Environ. Microbiol.">
        <title>Genomic analysis of oceanic cyanobacterial myoviruses compared with T4-like myoviruses from diverse hosts and environments.</title>
        <authorList>
            <person name="Sullivan M.B."/>
            <person name="Huang K.H."/>
            <person name="Ignacio-Espinoza J.C."/>
            <person name="Berlin A.M."/>
            <person name="Kelly L."/>
            <person name="Weigele P.R."/>
            <person name="DeFrancesco A.S."/>
            <person name="Kern S.E."/>
            <person name="Thompson L.R."/>
            <person name="Young S."/>
            <person name="Yandava C."/>
            <person name="Fu R."/>
            <person name="Krastins B."/>
            <person name="Chase M."/>
            <person name="Sarracino D."/>
            <person name="Osburne M.S."/>
            <person name="Henn M.R."/>
            <person name="Chisholm S.W."/>
        </authorList>
    </citation>
    <scope>NUCLEOTIDE SEQUENCE [LARGE SCALE GENOMIC DNA]</scope>
    <source>
        <strain evidence="1">6501-1</strain>
    </source>
</reference>
<name>E3SIM5_9CAUD</name>